<comment type="pathway">
    <text evidence="1">Lipid metabolism.</text>
</comment>
<keyword evidence="6" id="KW-0472">Membrane</keyword>
<reference evidence="22" key="1">
    <citation type="submission" date="2025-08" db="UniProtKB">
        <authorList>
            <consortium name="RefSeq"/>
        </authorList>
    </citation>
    <scope>IDENTIFICATION</scope>
    <source>
        <strain evidence="22">Mau12</strain>
        <tissue evidence="22">Whole Body</tissue>
    </source>
</reference>
<keyword evidence="4 18" id="KW-0808">Transferase</keyword>
<dbReference type="CDD" id="cd07993">
    <property type="entry name" value="LPLAT_DHAPAT-like"/>
    <property type="match status" value="1"/>
</dbReference>
<evidence type="ECO:0000256" key="15">
    <source>
        <dbReference type="ARBA" id="ARBA00044178"/>
    </source>
</evidence>
<keyword evidence="8 18" id="KW-0012">Acyltransferase</keyword>
<dbReference type="GO" id="GO:0016287">
    <property type="term" value="F:glycerone-phosphate O-acyltransferase activity"/>
    <property type="evidence" value="ECO:0007669"/>
    <property type="project" value="UniProtKB-EC"/>
</dbReference>
<dbReference type="GO" id="GO:0019432">
    <property type="term" value="P:triglyceride biosynthetic process"/>
    <property type="evidence" value="ECO:0007669"/>
    <property type="project" value="TreeGrafter"/>
</dbReference>
<dbReference type="Proteomes" id="UP000515162">
    <property type="component" value="Chromosome 3R"/>
</dbReference>
<proteinExistence type="inferred from homology"/>
<evidence type="ECO:0000256" key="1">
    <source>
        <dbReference type="ARBA" id="ARBA00005189"/>
    </source>
</evidence>
<protein>
    <recommendedName>
        <fullName evidence="15">Dihydroxyacetone phosphate acyltransferase</fullName>
        <ecNumber evidence="14">2.3.1.42</ecNumber>
    </recommendedName>
    <alternativeName>
        <fullName evidence="16">Glycerone-phosphate O-acyltransferase</fullName>
    </alternativeName>
</protein>
<dbReference type="GO" id="GO:0004366">
    <property type="term" value="F:glycerol-3-phosphate O-acyltransferase activity"/>
    <property type="evidence" value="ECO:0007669"/>
    <property type="project" value="TreeGrafter"/>
</dbReference>
<evidence type="ECO:0000259" key="20">
    <source>
        <dbReference type="SMART" id="SM00563"/>
    </source>
</evidence>
<evidence type="ECO:0000256" key="6">
    <source>
        <dbReference type="ARBA" id="ARBA00023136"/>
    </source>
</evidence>
<dbReference type="RefSeq" id="XP_033163722.1">
    <property type="nucleotide sequence ID" value="XM_033307831.1"/>
</dbReference>
<evidence type="ECO:0000256" key="13">
    <source>
        <dbReference type="ARBA" id="ARBA00044003"/>
    </source>
</evidence>
<evidence type="ECO:0000256" key="14">
    <source>
        <dbReference type="ARBA" id="ARBA00044061"/>
    </source>
</evidence>
<comment type="function">
    <text evidence="11">Dihydroxyacetonephosphate acyltransferase catalyzing the first step in the biosynthesis of plasmalogens, a subset of phospholipids that differ from other glycerolipids by having an alkyl chain attached through a vinyl ether linkage at the sn-1 position of the glycerol backbone, and which unique physical properties have an impact on various aspects of cell signaling and membrane biology.</text>
</comment>
<evidence type="ECO:0000256" key="12">
    <source>
        <dbReference type="ARBA" id="ARBA00043943"/>
    </source>
</evidence>
<dbReference type="InterPro" id="IPR041728">
    <property type="entry name" value="GPAT/DHAPAT_LPLAT"/>
</dbReference>
<comment type="pathway">
    <text evidence="9">Membrane lipid metabolism; glycerophospholipid metabolism.</text>
</comment>
<dbReference type="PIRSF" id="PIRSF500063">
    <property type="entry name" value="DHAPAT"/>
    <property type="match status" value="1"/>
</dbReference>
<keyword evidence="7" id="KW-0576">Peroxisome</keyword>
<dbReference type="GO" id="GO:0031966">
    <property type="term" value="C:mitochondrial membrane"/>
    <property type="evidence" value="ECO:0007669"/>
    <property type="project" value="TreeGrafter"/>
</dbReference>
<dbReference type="SUPFAM" id="SSF69593">
    <property type="entry name" value="Glycerol-3-phosphate (1)-acyltransferase"/>
    <property type="match status" value="1"/>
</dbReference>
<evidence type="ECO:0000256" key="2">
    <source>
        <dbReference type="ARBA" id="ARBA00007937"/>
    </source>
</evidence>
<dbReference type="Pfam" id="PF01553">
    <property type="entry name" value="Acyltransferase"/>
    <property type="match status" value="1"/>
</dbReference>
<evidence type="ECO:0000256" key="18">
    <source>
        <dbReference type="PIRNR" id="PIRNR000437"/>
    </source>
</evidence>
<dbReference type="PANTHER" id="PTHR12563">
    <property type="entry name" value="GLYCEROL-3-PHOSPHATE ACYLTRANSFERASE"/>
    <property type="match status" value="1"/>
</dbReference>
<keyword evidence="3" id="KW-0597">Phosphoprotein</keyword>
<evidence type="ECO:0000256" key="19">
    <source>
        <dbReference type="SAM" id="MobiDB-lite"/>
    </source>
</evidence>
<comment type="subunit">
    <text evidence="13">Part of a heterotrimeric complex composed of GNPAT, AGPS and a modified form of GNPAT.</text>
</comment>
<dbReference type="InterPro" id="IPR045520">
    <property type="entry name" value="GPAT/DHAPAT_C"/>
</dbReference>
<comment type="catalytic activity">
    <reaction evidence="10">
        <text>dihydroxyacetone phosphate + hexadecanoyl-CoA = 1-hexadecanoylglycerone 3-phosphate + CoA</text>
        <dbReference type="Rhea" id="RHEA:40715"/>
        <dbReference type="ChEBI" id="CHEBI:57287"/>
        <dbReference type="ChEBI" id="CHEBI:57379"/>
        <dbReference type="ChEBI" id="CHEBI:57642"/>
        <dbReference type="ChEBI" id="CHEBI:58303"/>
    </reaction>
    <physiologicalReaction direction="left-to-right" evidence="10">
        <dbReference type="Rhea" id="RHEA:40716"/>
    </physiologicalReaction>
</comment>
<organism evidence="21 22">
    <name type="scientific">Drosophila mauritiana</name>
    <name type="common">Fruit fly</name>
    <dbReference type="NCBI Taxonomy" id="7226"/>
    <lineage>
        <taxon>Eukaryota</taxon>
        <taxon>Metazoa</taxon>
        <taxon>Ecdysozoa</taxon>
        <taxon>Arthropoda</taxon>
        <taxon>Hexapoda</taxon>
        <taxon>Insecta</taxon>
        <taxon>Pterygota</taxon>
        <taxon>Neoptera</taxon>
        <taxon>Endopterygota</taxon>
        <taxon>Diptera</taxon>
        <taxon>Brachycera</taxon>
        <taxon>Muscomorpha</taxon>
        <taxon>Ephydroidea</taxon>
        <taxon>Drosophilidae</taxon>
        <taxon>Drosophila</taxon>
        <taxon>Sophophora</taxon>
    </lineage>
</organism>
<dbReference type="PIRSF" id="PIRSF000437">
    <property type="entry name" value="GPAT_DHAPAT"/>
    <property type="match status" value="1"/>
</dbReference>
<evidence type="ECO:0000256" key="5">
    <source>
        <dbReference type="ARBA" id="ARBA00022990"/>
    </source>
</evidence>
<dbReference type="Pfam" id="PF19277">
    <property type="entry name" value="GPAT_C"/>
    <property type="match status" value="1"/>
</dbReference>
<evidence type="ECO:0000256" key="7">
    <source>
        <dbReference type="ARBA" id="ARBA00023140"/>
    </source>
</evidence>
<accession>A0A6P8K4V8</accession>
<evidence type="ECO:0000256" key="3">
    <source>
        <dbReference type="ARBA" id="ARBA00022553"/>
    </source>
</evidence>
<evidence type="ECO:0000256" key="9">
    <source>
        <dbReference type="ARBA" id="ARBA00037925"/>
    </source>
</evidence>
<dbReference type="AlphaFoldDB" id="A0A6P8K4V8"/>
<keyword evidence="21" id="KW-1185">Reference proteome</keyword>
<evidence type="ECO:0000256" key="10">
    <source>
        <dbReference type="ARBA" id="ARBA00043732"/>
    </source>
</evidence>
<name>A0A6P8K4V8_DROMA</name>
<dbReference type="GO" id="GO:0005778">
    <property type="term" value="C:peroxisomal membrane"/>
    <property type="evidence" value="ECO:0007669"/>
    <property type="project" value="UniProtKB-SubCell"/>
</dbReference>
<dbReference type="InterPro" id="IPR028353">
    <property type="entry name" value="DHAPAT"/>
</dbReference>
<dbReference type="InterPro" id="IPR022284">
    <property type="entry name" value="GPAT/DHAPAT"/>
</dbReference>
<dbReference type="SMART" id="SM00563">
    <property type="entry name" value="PlsC"/>
    <property type="match status" value="1"/>
</dbReference>
<dbReference type="GO" id="GO:0006631">
    <property type="term" value="P:fatty acid metabolic process"/>
    <property type="evidence" value="ECO:0007669"/>
    <property type="project" value="TreeGrafter"/>
</dbReference>
<dbReference type="EC" id="2.3.1.42" evidence="14"/>
<gene>
    <name evidence="22" type="primary">LOC117143260</name>
</gene>
<comment type="subcellular location">
    <subcellularLocation>
        <location evidence="12">Peroxisome membrane</location>
        <topology evidence="12">Peripheral membrane protein</topology>
        <orientation evidence="12">Matrix side</orientation>
    </subcellularLocation>
</comment>
<dbReference type="GO" id="GO:0008654">
    <property type="term" value="P:phospholipid biosynthetic process"/>
    <property type="evidence" value="ECO:0007669"/>
    <property type="project" value="TreeGrafter"/>
</dbReference>
<sequence length="752" mass="85489">MFFGQQNKTAAAAPPSKQIYKNTKVKRSAMDRNPVRQSSSGAGASESSEQEDQKTPSAAEYMRNFKNIIAPGNEASMTREFNPQVAYEFEKYLNPQKLKQHVLKSEKLRSILEHYAQESGTPLKQMERQARAIIDEIGLERNMAIIRWCGIAITAIGKRICDGFYVNSASMANVRKDMGKCPVLYLPSHRSYMDFILMSYICYYYDIEIPGIAAGMDFHSMFGMGTMLRKTGAFFMRRSFSNDELYWDIFREYMYALVANYHIGVEFFIEGTRSRNFKALVPKIGLLSMALLPYFTGEVPDVMIVPVSVAYERVLEEQLFVYELLGVPKPKESTKGFFKALKIIDERFGKMFLDFGEPISVKEFFGHDSAQRMQRAGVGGHLQKLNRQEVELVKQLANEIIYQQQRRIVISTFNLLSLYYASQLYAQKSVTLDELARGVLHLKRIFEQLGAHVSTTPSSIKADVIDAVEIHSNILHFATGRLQFTPMAAKQLAEQIDVKRLKAHALCPQTMAVAVPMLALQLYINPCMFWLARPAYLLLAALKEQRNQQNQSTDISYDASLCALHAHVTTMDALFQHEFIIESNREAAEFETHLQLLLDERVVEVETSGRIKVQDNECSHVILAALAPFLCLYYQLVVTLRKIPLELEFSNKELLVRVQQHVEQLLQQPGASASHVHPYCLALDNLNIAIYALIQRGYLVKSRDSGQMKIASTPGKCLRELETQLLEYCQLMPFAQYSTAANQQAQFHIAKL</sequence>
<evidence type="ECO:0000256" key="8">
    <source>
        <dbReference type="ARBA" id="ARBA00023315"/>
    </source>
</evidence>
<feature type="compositionally biased region" description="Low complexity" evidence="19">
    <location>
        <begin position="37"/>
        <end position="47"/>
    </location>
</feature>
<dbReference type="GO" id="GO:0008611">
    <property type="term" value="P:ether lipid biosynthetic process"/>
    <property type="evidence" value="ECO:0007669"/>
    <property type="project" value="InterPro"/>
</dbReference>
<comment type="similarity">
    <text evidence="2 18">Belongs to the GPAT/DAPAT family.</text>
</comment>
<dbReference type="CTD" id="119581197"/>
<feature type="region of interest" description="Disordered" evidence="19">
    <location>
        <begin position="1"/>
        <end position="56"/>
    </location>
</feature>
<comment type="catalytic activity">
    <reaction evidence="17">
        <text>dihydroxyacetone phosphate + an acyl-CoA = a 1-acylglycerone 3-phosphate + CoA</text>
        <dbReference type="Rhea" id="RHEA:17657"/>
        <dbReference type="ChEBI" id="CHEBI:57287"/>
        <dbReference type="ChEBI" id="CHEBI:57534"/>
        <dbReference type="ChEBI" id="CHEBI:57642"/>
        <dbReference type="ChEBI" id="CHEBI:58342"/>
        <dbReference type="EC" id="2.3.1.42"/>
    </reaction>
    <physiologicalReaction direction="left-to-right" evidence="17">
        <dbReference type="Rhea" id="RHEA:17658"/>
    </physiologicalReaction>
</comment>
<dbReference type="PANTHER" id="PTHR12563:SF17">
    <property type="entry name" value="DIHYDROXYACETONE PHOSPHATE ACYLTRANSFERASE"/>
    <property type="match status" value="1"/>
</dbReference>
<dbReference type="InterPro" id="IPR002123">
    <property type="entry name" value="Plipid/glycerol_acylTrfase"/>
</dbReference>
<evidence type="ECO:0000313" key="21">
    <source>
        <dbReference type="Proteomes" id="UP000515162"/>
    </source>
</evidence>
<keyword evidence="5" id="KW-0007">Acetylation</keyword>
<evidence type="ECO:0000256" key="17">
    <source>
        <dbReference type="ARBA" id="ARBA00049095"/>
    </source>
</evidence>
<evidence type="ECO:0000256" key="16">
    <source>
        <dbReference type="ARBA" id="ARBA00044290"/>
    </source>
</evidence>
<evidence type="ECO:0000256" key="11">
    <source>
        <dbReference type="ARBA" id="ARBA00043888"/>
    </source>
</evidence>
<evidence type="ECO:0000256" key="4">
    <source>
        <dbReference type="ARBA" id="ARBA00022679"/>
    </source>
</evidence>
<evidence type="ECO:0000313" key="22">
    <source>
        <dbReference type="RefSeq" id="XP_033163722.1"/>
    </source>
</evidence>
<feature type="domain" description="Phospholipid/glycerol acyltransferase" evidence="20">
    <location>
        <begin position="183"/>
        <end position="312"/>
    </location>
</feature>
<dbReference type="GeneID" id="117143260"/>